<feature type="compositionally biased region" description="Polar residues" evidence="1">
    <location>
        <begin position="94"/>
        <end position="105"/>
    </location>
</feature>
<dbReference type="Proteomes" id="UP000008062">
    <property type="component" value="Chromosome 7"/>
</dbReference>
<protein>
    <submittedName>
        <fullName evidence="2">Uncharacterized protein</fullName>
    </submittedName>
</protein>
<organism evidence="2 3">
    <name type="scientific">Zymoseptoria tritici (strain CBS 115943 / IPO323)</name>
    <name type="common">Speckled leaf blotch fungus</name>
    <name type="synonym">Septoria tritici</name>
    <dbReference type="NCBI Taxonomy" id="336722"/>
    <lineage>
        <taxon>Eukaryota</taxon>
        <taxon>Fungi</taxon>
        <taxon>Dikarya</taxon>
        <taxon>Ascomycota</taxon>
        <taxon>Pezizomycotina</taxon>
        <taxon>Dothideomycetes</taxon>
        <taxon>Dothideomycetidae</taxon>
        <taxon>Mycosphaerellales</taxon>
        <taxon>Mycosphaerellaceae</taxon>
        <taxon>Zymoseptoria</taxon>
    </lineage>
</organism>
<accession>F9XFG0</accession>
<feature type="region of interest" description="Disordered" evidence="1">
    <location>
        <begin position="1"/>
        <end position="22"/>
    </location>
</feature>
<reference evidence="2 3" key="1">
    <citation type="journal article" date="2011" name="PLoS Genet.">
        <title>Finished genome of the fungal wheat pathogen Mycosphaerella graminicola reveals dispensome structure, chromosome plasticity, and stealth pathogenesis.</title>
        <authorList>
            <person name="Goodwin S.B."/>
            <person name="Ben M'barek S."/>
            <person name="Dhillon B."/>
            <person name="Wittenberg A.H.J."/>
            <person name="Crane C.F."/>
            <person name="Hane J.K."/>
            <person name="Foster A.J."/>
            <person name="Van der Lee T.A.J."/>
            <person name="Grimwood J."/>
            <person name="Aerts A."/>
            <person name="Antoniw J."/>
            <person name="Bailey A."/>
            <person name="Bluhm B."/>
            <person name="Bowler J."/>
            <person name="Bristow J."/>
            <person name="van der Burgt A."/>
            <person name="Canto-Canche B."/>
            <person name="Churchill A.C.L."/>
            <person name="Conde-Ferraez L."/>
            <person name="Cools H.J."/>
            <person name="Coutinho P.M."/>
            <person name="Csukai M."/>
            <person name="Dehal P."/>
            <person name="De Wit P."/>
            <person name="Donzelli B."/>
            <person name="van de Geest H.C."/>
            <person name="van Ham R.C.H.J."/>
            <person name="Hammond-Kosack K.E."/>
            <person name="Henrissat B."/>
            <person name="Kilian A."/>
            <person name="Kobayashi A.K."/>
            <person name="Koopmann E."/>
            <person name="Kourmpetis Y."/>
            <person name="Kuzniar A."/>
            <person name="Lindquist E."/>
            <person name="Lombard V."/>
            <person name="Maliepaard C."/>
            <person name="Martins N."/>
            <person name="Mehrabi R."/>
            <person name="Nap J.P.H."/>
            <person name="Ponomarenko A."/>
            <person name="Rudd J.J."/>
            <person name="Salamov A."/>
            <person name="Schmutz J."/>
            <person name="Schouten H.J."/>
            <person name="Shapiro H."/>
            <person name="Stergiopoulos I."/>
            <person name="Torriani S.F.F."/>
            <person name="Tu H."/>
            <person name="de Vries R.P."/>
            <person name="Waalwijk C."/>
            <person name="Ware S.B."/>
            <person name="Wiebenga A."/>
            <person name="Zwiers L.-H."/>
            <person name="Oliver R.P."/>
            <person name="Grigoriev I.V."/>
            <person name="Kema G.H.J."/>
        </authorList>
    </citation>
    <scope>NUCLEOTIDE SEQUENCE [LARGE SCALE GENOMIC DNA]</scope>
    <source>
        <strain evidence="3">CBS 115943 / IPO323</strain>
    </source>
</reference>
<dbReference type="RefSeq" id="XP_003850925.1">
    <property type="nucleotide sequence ID" value="XM_003850877.1"/>
</dbReference>
<feature type="compositionally biased region" description="Acidic residues" evidence="1">
    <location>
        <begin position="106"/>
        <end position="117"/>
    </location>
</feature>
<name>F9XFG0_ZYMTI</name>
<dbReference type="GeneID" id="13397663"/>
<gene>
    <name evidence="2" type="ORF">MYCGRDRAFT_94833</name>
</gene>
<dbReference type="AlphaFoldDB" id="F9XFG0"/>
<dbReference type="HOGENOM" id="CLU_1742017_0_0_1"/>
<evidence type="ECO:0000313" key="2">
    <source>
        <dbReference type="EMBL" id="EGP85901.1"/>
    </source>
</evidence>
<sequence length="150" mass="16219">MAPMFNAIENGRASELDTEYDSSASRVFLTGAPRKQVGRLFDQAKRIDSTQWDHGLGLPAPDACSQERASSESRIDWQSGGSSLRGGKAKASYKQISSLSSNASEGDQEANDSDMDVQDPHTPDDIANDDKTSTKTRMATPISISQLPRP</sequence>
<feature type="compositionally biased region" description="Basic and acidic residues" evidence="1">
    <location>
        <begin position="118"/>
        <end position="133"/>
    </location>
</feature>
<evidence type="ECO:0000256" key="1">
    <source>
        <dbReference type="SAM" id="MobiDB-lite"/>
    </source>
</evidence>
<proteinExistence type="predicted"/>
<evidence type="ECO:0000313" key="3">
    <source>
        <dbReference type="Proteomes" id="UP000008062"/>
    </source>
</evidence>
<dbReference type="KEGG" id="ztr:MYCGRDRAFT_94833"/>
<feature type="region of interest" description="Disordered" evidence="1">
    <location>
        <begin position="49"/>
        <end position="150"/>
    </location>
</feature>
<keyword evidence="3" id="KW-1185">Reference proteome</keyword>
<dbReference type="InParanoid" id="F9XFG0"/>
<dbReference type="EMBL" id="CM001202">
    <property type="protein sequence ID" value="EGP85901.1"/>
    <property type="molecule type" value="Genomic_DNA"/>
</dbReference>